<evidence type="ECO:0000313" key="2">
    <source>
        <dbReference type="Proteomes" id="UP000594468"/>
    </source>
</evidence>
<dbReference type="EMBL" id="CP062983">
    <property type="protein sequence ID" value="QPC83513.1"/>
    <property type="molecule type" value="Genomic_DNA"/>
</dbReference>
<name>A0A7S8EB14_9CHLR</name>
<keyword evidence="2" id="KW-1185">Reference proteome</keyword>
<protein>
    <submittedName>
        <fullName evidence="1">Uncharacterized protein</fullName>
    </submittedName>
</protein>
<dbReference type="Pfam" id="PF19458">
    <property type="entry name" value="DUF5995"/>
    <property type="match status" value="1"/>
</dbReference>
<evidence type="ECO:0000313" key="1">
    <source>
        <dbReference type="EMBL" id="QPC83513.1"/>
    </source>
</evidence>
<dbReference type="Proteomes" id="UP000594468">
    <property type="component" value="Chromosome"/>
</dbReference>
<dbReference type="InterPro" id="IPR046037">
    <property type="entry name" value="DUF5995"/>
</dbReference>
<gene>
    <name evidence="1" type="ORF">G4Y79_03775</name>
</gene>
<sequence length="236" mass="27279">MIDTPNLIEQMQSQVQAWQASDDDRAIFLQCYLMMTRNMMVAIDTGDFEDGPWVSVLTHGFAAYYFNAIKHHEDLIASPVWAYAFEVAGRKDAHVLQNLLLGVNAHICYDLIFALADCIQDEWDMLSNEQREARRRDFFHVNDIIGATLDAVQDQVVEEHSRLMRVVDDVFGRLDEWTIKILINRWRHQVWEQSVAYLIAAPEQKTHLKKVYTANAEQRAKAIRGQRGLIGIVDLF</sequence>
<proteinExistence type="predicted"/>
<reference evidence="1 2" key="1">
    <citation type="submission" date="2020-02" db="EMBL/GenBank/DDBJ databases">
        <authorList>
            <person name="Zheng R.K."/>
            <person name="Sun C.M."/>
        </authorList>
    </citation>
    <scope>NUCLEOTIDE SEQUENCE [LARGE SCALE GENOMIC DNA]</scope>
    <source>
        <strain evidence="2">rifampicinis</strain>
    </source>
</reference>
<dbReference type="AlphaFoldDB" id="A0A7S8EB14"/>
<dbReference type="KEGG" id="pmet:G4Y79_03775"/>
<organism evidence="1 2">
    <name type="scientific">Phototrophicus methaneseepsis</name>
    <dbReference type="NCBI Taxonomy" id="2710758"/>
    <lineage>
        <taxon>Bacteria</taxon>
        <taxon>Bacillati</taxon>
        <taxon>Chloroflexota</taxon>
        <taxon>Candidatus Thermofontia</taxon>
        <taxon>Phototrophicales</taxon>
        <taxon>Phototrophicaceae</taxon>
        <taxon>Phototrophicus</taxon>
    </lineage>
</organism>
<dbReference type="RefSeq" id="WP_195171580.1">
    <property type="nucleotide sequence ID" value="NZ_CP062983.1"/>
</dbReference>
<accession>A0A7S8EB14</accession>